<dbReference type="EMBL" id="BDSP01000111">
    <property type="protein sequence ID" value="GAX16818.1"/>
    <property type="molecule type" value="Genomic_DNA"/>
</dbReference>
<dbReference type="GO" id="GO:0046513">
    <property type="term" value="P:ceramide biosynthetic process"/>
    <property type="evidence" value="ECO:0007669"/>
    <property type="project" value="TreeGrafter"/>
</dbReference>
<evidence type="ECO:0000313" key="13">
    <source>
        <dbReference type="Proteomes" id="UP000198406"/>
    </source>
</evidence>
<comment type="pathway">
    <text evidence="2">Lipid metabolism; sphingolipid metabolism.</text>
</comment>
<evidence type="ECO:0000256" key="9">
    <source>
        <dbReference type="ARBA" id="ARBA00023098"/>
    </source>
</evidence>
<comment type="similarity">
    <text evidence="4">Belongs to the class-II pyridoxal-phosphate-dependent aminotransferase family.</text>
</comment>
<evidence type="ECO:0000256" key="5">
    <source>
        <dbReference type="ARBA" id="ARBA00013220"/>
    </source>
</evidence>
<organism evidence="12 13">
    <name type="scientific">Fistulifera solaris</name>
    <name type="common">Oleaginous diatom</name>
    <dbReference type="NCBI Taxonomy" id="1519565"/>
    <lineage>
        <taxon>Eukaryota</taxon>
        <taxon>Sar</taxon>
        <taxon>Stramenopiles</taxon>
        <taxon>Ochrophyta</taxon>
        <taxon>Bacillariophyta</taxon>
        <taxon>Bacillariophyceae</taxon>
        <taxon>Bacillariophycidae</taxon>
        <taxon>Naviculales</taxon>
        <taxon>Naviculaceae</taxon>
        <taxon>Fistulifera</taxon>
    </lineage>
</organism>
<dbReference type="PANTHER" id="PTHR13693">
    <property type="entry name" value="CLASS II AMINOTRANSFERASE/8-AMINO-7-OXONONANOATE SYNTHASE"/>
    <property type="match status" value="1"/>
</dbReference>
<proteinExistence type="inferred from homology"/>
<dbReference type="EC" id="2.3.1.50" evidence="5"/>
<dbReference type="Pfam" id="PF00155">
    <property type="entry name" value="Aminotran_1_2"/>
    <property type="match status" value="1"/>
</dbReference>
<dbReference type="InterPro" id="IPR015422">
    <property type="entry name" value="PyrdxlP-dep_Trfase_small"/>
</dbReference>
<dbReference type="InterPro" id="IPR004839">
    <property type="entry name" value="Aminotransferase_I/II_large"/>
</dbReference>
<evidence type="ECO:0000256" key="4">
    <source>
        <dbReference type="ARBA" id="ARBA00008392"/>
    </source>
</evidence>
<comment type="cofactor">
    <cofactor evidence="1">
        <name>pyridoxal 5'-phosphate</name>
        <dbReference type="ChEBI" id="CHEBI:597326"/>
    </cofactor>
</comment>
<evidence type="ECO:0000256" key="3">
    <source>
        <dbReference type="ARBA" id="ARBA00004991"/>
    </source>
</evidence>
<name>A0A1Z5JSR0_FISSO</name>
<keyword evidence="13" id="KW-1185">Reference proteome</keyword>
<dbReference type="GO" id="GO:0005783">
    <property type="term" value="C:endoplasmic reticulum"/>
    <property type="evidence" value="ECO:0007669"/>
    <property type="project" value="TreeGrafter"/>
</dbReference>
<dbReference type="GO" id="GO:0004758">
    <property type="term" value="F:serine C-palmitoyltransferase activity"/>
    <property type="evidence" value="ECO:0007669"/>
    <property type="project" value="UniProtKB-EC"/>
</dbReference>
<dbReference type="Gene3D" id="3.90.1150.10">
    <property type="entry name" value="Aspartate Aminotransferase, domain 1"/>
    <property type="match status" value="1"/>
</dbReference>
<dbReference type="Gene3D" id="3.40.640.10">
    <property type="entry name" value="Type I PLP-dependent aspartate aminotransferase-like (Major domain)"/>
    <property type="match status" value="1"/>
</dbReference>
<comment type="caution">
    <text evidence="12">The sequence shown here is derived from an EMBL/GenBank/DDBJ whole genome shotgun (WGS) entry which is preliminary data.</text>
</comment>
<dbReference type="PANTHER" id="PTHR13693:SF2">
    <property type="entry name" value="SERINE PALMITOYLTRANSFERASE 1"/>
    <property type="match status" value="1"/>
</dbReference>
<dbReference type="Proteomes" id="UP000198406">
    <property type="component" value="Unassembled WGS sequence"/>
</dbReference>
<dbReference type="GO" id="GO:0046512">
    <property type="term" value="P:sphingosine biosynthetic process"/>
    <property type="evidence" value="ECO:0007669"/>
    <property type="project" value="TreeGrafter"/>
</dbReference>
<dbReference type="GO" id="GO:0016020">
    <property type="term" value="C:membrane"/>
    <property type="evidence" value="ECO:0007669"/>
    <property type="project" value="GOC"/>
</dbReference>
<dbReference type="GO" id="GO:0030170">
    <property type="term" value="F:pyridoxal phosphate binding"/>
    <property type="evidence" value="ECO:0007669"/>
    <property type="project" value="InterPro"/>
</dbReference>
<dbReference type="InterPro" id="IPR050087">
    <property type="entry name" value="AON_synthase_class-II"/>
</dbReference>
<comment type="pathway">
    <text evidence="3">Sphingolipid metabolism.</text>
</comment>
<keyword evidence="7" id="KW-0663">Pyridoxal phosphate</keyword>
<dbReference type="InParanoid" id="A0A1Z5JSR0"/>
<reference evidence="12 13" key="1">
    <citation type="journal article" date="2015" name="Plant Cell">
        <title>Oil accumulation by the oleaginous diatom Fistulifera solaris as revealed by the genome and transcriptome.</title>
        <authorList>
            <person name="Tanaka T."/>
            <person name="Maeda Y."/>
            <person name="Veluchamy A."/>
            <person name="Tanaka M."/>
            <person name="Abida H."/>
            <person name="Marechal E."/>
            <person name="Bowler C."/>
            <person name="Muto M."/>
            <person name="Sunaga Y."/>
            <person name="Tanaka M."/>
            <person name="Yoshino T."/>
            <person name="Taniguchi T."/>
            <person name="Fukuda Y."/>
            <person name="Nemoto M."/>
            <person name="Matsumoto M."/>
            <person name="Wong P.S."/>
            <person name="Aburatani S."/>
            <person name="Fujibuchi W."/>
        </authorList>
    </citation>
    <scope>NUCLEOTIDE SEQUENCE [LARGE SCALE GENOMIC DNA]</scope>
    <source>
        <strain evidence="12 13">JPCC DA0580</strain>
    </source>
</reference>
<dbReference type="SUPFAM" id="SSF53383">
    <property type="entry name" value="PLP-dependent transferases"/>
    <property type="match status" value="1"/>
</dbReference>
<evidence type="ECO:0000256" key="8">
    <source>
        <dbReference type="ARBA" id="ARBA00022919"/>
    </source>
</evidence>
<dbReference type="OrthoDB" id="3168162at2759"/>
<gene>
    <name evidence="12" type="ORF">FisN_5Hh190</name>
</gene>
<evidence type="ECO:0000256" key="2">
    <source>
        <dbReference type="ARBA" id="ARBA00004760"/>
    </source>
</evidence>
<evidence type="ECO:0000256" key="7">
    <source>
        <dbReference type="ARBA" id="ARBA00022898"/>
    </source>
</evidence>
<dbReference type="InterPro" id="IPR015421">
    <property type="entry name" value="PyrdxlP-dep_Trfase_major"/>
</dbReference>
<keyword evidence="10 12" id="KW-0012">Acyltransferase</keyword>
<evidence type="ECO:0000313" key="12">
    <source>
        <dbReference type="EMBL" id="GAX16818.1"/>
    </source>
</evidence>
<protein>
    <recommendedName>
        <fullName evidence="5">serine C-palmitoyltransferase</fullName>
        <ecNumber evidence="5">2.3.1.50</ecNumber>
    </recommendedName>
</protein>
<dbReference type="AlphaFoldDB" id="A0A1Z5JSR0"/>
<keyword evidence="8" id="KW-0746">Sphingolipid metabolism</keyword>
<keyword evidence="6 12" id="KW-0808">Transferase</keyword>
<feature type="domain" description="Aminotransferase class I/classII large" evidence="11">
    <location>
        <begin position="184"/>
        <end position="559"/>
    </location>
</feature>
<evidence type="ECO:0000256" key="10">
    <source>
        <dbReference type="ARBA" id="ARBA00023315"/>
    </source>
</evidence>
<sequence>MDPSRSIPNVYNLGFKAGSLVAELLYMQRRVTLSEVADALTSFPVLYKEWWLNLVANDPIHVLVETTLIIAIVYFLVSRSKDWKASDEKEKLTAKEENELLYDWKQNIRAPLAPKVQHQPECAVIHKTDGRTITLQVNVSSAMSASSVSTDSTPVTNNVSTEDAFKGGAARAGESIHPAPEFKTVLNFGTSDYLGRSASNSLIKEAAIKALDKYGCGSCGPRGFYGTVDVHLELESAMAKFIGTDDAILYSDGASTVSSTVAAFAKRGDLIVADEGIYEPLMTGVSLSRANVKWFKHNDMADLQKVLAQVQESDRKLGRKLNDQRRFLVVEGLYKNTGKIVPLDDLIKLKEKYCFRLILDESNSFGVLGKTGRGVTELFGKQLMRDVEITTISLENAVGSIGGVTVGSEEVVDHQRLSGSGYCFSASSPPFTATAAIKSIELLAEQPETLKQLRENQLYLRSKLLNLCQHKLEEVLVITSDERSPMVILQVADIPETKNLDEIAFLSEVVKESLNRGVAFVATGHQSVGLVRTAPPPAIRICVSCLHTKEDIDHAVTALGESVDFVLNRMHDS</sequence>
<dbReference type="InterPro" id="IPR015424">
    <property type="entry name" value="PyrdxlP-dep_Trfase"/>
</dbReference>
<evidence type="ECO:0000256" key="1">
    <source>
        <dbReference type="ARBA" id="ARBA00001933"/>
    </source>
</evidence>
<evidence type="ECO:0000256" key="6">
    <source>
        <dbReference type="ARBA" id="ARBA00022679"/>
    </source>
</evidence>
<keyword evidence="9" id="KW-0443">Lipid metabolism</keyword>
<accession>A0A1Z5JSR0</accession>
<evidence type="ECO:0000259" key="11">
    <source>
        <dbReference type="Pfam" id="PF00155"/>
    </source>
</evidence>